<dbReference type="Proteomes" id="UP001597468">
    <property type="component" value="Unassembled WGS sequence"/>
</dbReference>
<name>A0ABW5IX87_9FLAO</name>
<sequence>MNEQIKRAKQLQELLIDNFLVARHCRKSTEIISEVSLSYYFQKLASKRSQFAVELGQQTTRLQEVKPAVSPASYENRWSEKAPEDKLKIVRKSIKLYKISLAKYKKALSQINEGGCREILIRHKAHIANTISEMKALKMLLKEKEVRKAGEEPQKIHEIL</sequence>
<evidence type="ECO:0000313" key="2">
    <source>
        <dbReference type="Proteomes" id="UP001597468"/>
    </source>
</evidence>
<comment type="caution">
    <text evidence="1">The sequence shown here is derived from an EMBL/GenBank/DDBJ whole genome shotgun (WGS) entry which is preliminary data.</text>
</comment>
<reference evidence="2" key="1">
    <citation type="journal article" date="2019" name="Int. J. Syst. Evol. Microbiol.">
        <title>The Global Catalogue of Microorganisms (GCM) 10K type strain sequencing project: providing services to taxonomists for standard genome sequencing and annotation.</title>
        <authorList>
            <consortium name="The Broad Institute Genomics Platform"/>
            <consortium name="The Broad Institute Genome Sequencing Center for Infectious Disease"/>
            <person name="Wu L."/>
            <person name="Ma J."/>
        </authorList>
    </citation>
    <scope>NUCLEOTIDE SEQUENCE [LARGE SCALE GENOMIC DNA]</scope>
    <source>
        <strain evidence="2">KCTC 42585</strain>
    </source>
</reference>
<dbReference type="EMBL" id="JBHULT010000008">
    <property type="protein sequence ID" value="MFD2518033.1"/>
    <property type="molecule type" value="Genomic_DNA"/>
</dbReference>
<keyword evidence="2" id="KW-1185">Reference proteome</keyword>
<dbReference type="Gene3D" id="1.20.1260.10">
    <property type="match status" value="1"/>
</dbReference>
<protein>
    <recommendedName>
        <fullName evidence="3">DUF2383 domain-containing protein</fullName>
    </recommendedName>
</protein>
<dbReference type="InterPro" id="IPR012347">
    <property type="entry name" value="Ferritin-like"/>
</dbReference>
<dbReference type="RefSeq" id="WP_380751381.1">
    <property type="nucleotide sequence ID" value="NZ_JBHULT010000008.1"/>
</dbReference>
<gene>
    <name evidence="1" type="ORF">ACFSTG_09020</name>
</gene>
<accession>A0ABW5IX87</accession>
<evidence type="ECO:0000313" key="1">
    <source>
        <dbReference type="EMBL" id="MFD2518033.1"/>
    </source>
</evidence>
<proteinExistence type="predicted"/>
<organism evidence="1 2">
    <name type="scientific">Salinimicrobium flavum</name>
    <dbReference type="NCBI Taxonomy" id="1737065"/>
    <lineage>
        <taxon>Bacteria</taxon>
        <taxon>Pseudomonadati</taxon>
        <taxon>Bacteroidota</taxon>
        <taxon>Flavobacteriia</taxon>
        <taxon>Flavobacteriales</taxon>
        <taxon>Flavobacteriaceae</taxon>
        <taxon>Salinimicrobium</taxon>
    </lineage>
</organism>
<evidence type="ECO:0008006" key="3">
    <source>
        <dbReference type="Google" id="ProtNLM"/>
    </source>
</evidence>